<dbReference type="GO" id="GO:0004601">
    <property type="term" value="F:peroxidase activity"/>
    <property type="evidence" value="ECO:0007669"/>
    <property type="project" value="InterPro"/>
</dbReference>
<evidence type="ECO:0000259" key="12">
    <source>
        <dbReference type="PROSITE" id="PS50871"/>
    </source>
</evidence>
<dbReference type="Pfam" id="PF03098">
    <property type="entry name" value="An_peroxidase"/>
    <property type="match status" value="1"/>
</dbReference>
<dbReference type="FunFam" id="1.10.640.10:FF:000001">
    <property type="entry name" value="Peroxidasin homolog"/>
    <property type="match status" value="1"/>
</dbReference>
<evidence type="ECO:0000256" key="9">
    <source>
        <dbReference type="PIRSR" id="PIRSR619791-2"/>
    </source>
</evidence>
<keyword evidence="6 9" id="KW-0408">Iron</keyword>
<feature type="binding site" description="axial binding residue" evidence="9">
    <location>
        <position position="488"/>
    </location>
    <ligand>
        <name>heme b</name>
        <dbReference type="ChEBI" id="CHEBI:60344"/>
    </ligand>
    <ligandPart>
        <name>Fe</name>
        <dbReference type="ChEBI" id="CHEBI:18248"/>
    </ligandPart>
</feature>
<keyword evidence="7" id="KW-1015">Disulfide bond</keyword>
<dbReference type="GO" id="GO:0046872">
    <property type="term" value="F:metal ion binding"/>
    <property type="evidence" value="ECO:0007669"/>
    <property type="project" value="UniProtKB-KW"/>
</dbReference>
<dbReference type="GeneID" id="105009602"/>
<dbReference type="GO" id="GO:0020037">
    <property type="term" value="F:heme binding"/>
    <property type="evidence" value="ECO:0007669"/>
    <property type="project" value="InterPro"/>
</dbReference>
<reference evidence="13" key="4">
    <citation type="submission" date="2025-09" db="UniProtKB">
        <authorList>
            <consortium name="Ensembl"/>
        </authorList>
    </citation>
    <scope>IDENTIFICATION</scope>
</reference>
<reference evidence="13" key="2">
    <citation type="submission" date="2020-02" db="EMBL/GenBank/DDBJ databases">
        <title>Esox lucius (northern pike) genome, fEsoLuc1, primary haplotype.</title>
        <authorList>
            <person name="Myers G."/>
            <person name="Karagic N."/>
            <person name="Meyer A."/>
            <person name="Pippel M."/>
            <person name="Reichard M."/>
            <person name="Winkler S."/>
            <person name="Tracey A."/>
            <person name="Sims Y."/>
            <person name="Howe K."/>
            <person name="Rhie A."/>
            <person name="Formenti G."/>
            <person name="Durbin R."/>
            <person name="Fedrigo O."/>
            <person name="Jarvis E.D."/>
        </authorList>
    </citation>
    <scope>NUCLEOTIDE SEQUENCE [LARGE SCALE GENOMIC DNA]</scope>
</reference>
<dbReference type="KEGG" id="els:105009602"/>
<evidence type="ECO:0000256" key="8">
    <source>
        <dbReference type="ARBA" id="ARBA00061342"/>
    </source>
</evidence>
<dbReference type="STRING" id="8010.ENSELUP00000035287"/>
<keyword evidence="3 9" id="KW-0479">Metal-binding</keyword>
<evidence type="ECO:0000256" key="1">
    <source>
        <dbReference type="ARBA" id="ARBA00001970"/>
    </source>
</evidence>
<feature type="chain" id="PRO_5044231783" description="C1q domain-containing protein" evidence="11">
    <location>
        <begin position="23"/>
        <end position="881"/>
    </location>
</feature>
<reference evidence="14" key="1">
    <citation type="journal article" date="2014" name="PLoS ONE">
        <title>The genome and linkage map of the northern pike (Esox lucius): conserved synteny revealed between the salmonid sister group and the Neoteleostei.</title>
        <authorList>
            <person name="Rondeau E.B."/>
            <person name="Minkley D.R."/>
            <person name="Leong J.S."/>
            <person name="Messmer A.M."/>
            <person name="Jantzen J.R."/>
            <person name="von Schalburg K.R."/>
            <person name="Lemon C."/>
            <person name="Bird N.H."/>
            <person name="Koop B.F."/>
        </authorList>
    </citation>
    <scope>NUCLEOTIDE SEQUENCE</scope>
</reference>
<organism evidence="13 14">
    <name type="scientific">Esox lucius</name>
    <name type="common">Northern pike</name>
    <dbReference type="NCBI Taxonomy" id="8010"/>
    <lineage>
        <taxon>Eukaryota</taxon>
        <taxon>Metazoa</taxon>
        <taxon>Chordata</taxon>
        <taxon>Craniata</taxon>
        <taxon>Vertebrata</taxon>
        <taxon>Euteleostomi</taxon>
        <taxon>Actinopterygii</taxon>
        <taxon>Neopterygii</taxon>
        <taxon>Teleostei</taxon>
        <taxon>Protacanthopterygii</taxon>
        <taxon>Esociformes</taxon>
        <taxon>Esocidae</taxon>
        <taxon>Esox</taxon>
    </lineage>
</organism>
<dbReference type="InterPro" id="IPR019791">
    <property type="entry name" value="Haem_peroxidase_animal"/>
</dbReference>
<dbReference type="PANTHER" id="PTHR11475:SF63">
    <property type="entry name" value="EOSINOPHIL PEROXIDASE"/>
    <property type="match status" value="1"/>
</dbReference>
<dbReference type="PRINTS" id="PR00007">
    <property type="entry name" value="COMPLEMNTC1Q"/>
</dbReference>
<dbReference type="InterPro" id="IPR010255">
    <property type="entry name" value="Haem_peroxidase_sf"/>
</dbReference>
<dbReference type="GeneTree" id="ENSGT00940000156009"/>
<dbReference type="InterPro" id="IPR008983">
    <property type="entry name" value="Tumour_necrosis_fac-like_dom"/>
</dbReference>
<feature type="compositionally biased region" description="Pro residues" evidence="10">
    <location>
        <begin position="732"/>
        <end position="750"/>
    </location>
</feature>
<evidence type="ECO:0000313" key="14">
    <source>
        <dbReference type="Proteomes" id="UP000265140"/>
    </source>
</evidence>
<dbReference type="InterPro" id="IPR037120">
    <property type="entry name" value="Haem_peroxidase_sf_animal"/>
</dbReference>
<comment type="cofactor">
    <cofactor evidence="1">
        <name>heme b</name>
        <dbReference type="ChEBI" id="CHEBI:60344"/>
    </cofactor>
</comment>
<evidence type="ECO:0000256" key="7">
    <source>
        <dbReference type="ARBA" id="ARBA00023157"/>
    </source>
</evidence>
<dbReference type="GO" id="GO:0005615">
    <property type="term" value="C:extracellular space"/>
    <property type="evidence" value="ECO:0007669"/>
    <property type="project" value="TreeGrafter"/>
</dbReference>
<evidence type="ECO:0000256" key="3">
    <source>
        <dbReference type="ARBA" id="ARBA00022723"/>
    </source>
</evidence>
<dbReference type="Pfam" id="PF00386">
    <property type="entry name" value="C1q"/>
    <property type="match status" value="1"/>
</dbReference>
<dbReference type="Bgee" id="ENSELUG00000001173">
    <property type="expression patterns" value="Expressed in pharyngeal gill and 9 other cell types or tissues"/>
</dbReference>
<dbReference type="Proteomes" id="UP000265140">
    <property type="component" value="Chromosome 13"/>
</dbReference>
<evidence type="ECO:0000256" key="11">
    <source>
        <dbReference type="SAM" id="SignalP"/>
    </source>
</evidence>
<feature type="region of interest" description="Disordered" evidence="10">
    <location>
        <begin position="723"/>
        <end position="756"/>
    </location>
</feature>
<dbReference type="PRINTS" id="PR00457">
    <property type="entry name" value="ANPEROXIDASE"/>
</dbReference>
<evidence type="ECO:0000256" key="6">
    <source>
        <dbReference type="ARBA" id="ARBA00023004"/>
    </source>
</evidence>
<keyword evidence="2 9" id="KW-0349">Heme</keyword>
<dbReference type="AlphaFoldDB" id="A0A3P9A2P1"/>
<dbReference type="Gene3D" id="2.60.120.40">
    <property type="match status" value="1"/>
</dbReference>
<evidence type="ECO:0000256" key="5">
    <source>
        <dbReference type="ARBA" id="ARBA00023002"/>
    </source>
</evidence>
<dbReference type="PROSITE" id="PS50871">
    <property type="entry name" value="C1Q"/>
    <property type="match status" value="1"/>
</dbReference>
<dbReference type="InterPro" id="IPR001073">
    <property type="entry name" value="C1q_dom"/>
</dbReference>
<dbReference type="SUPFAM" id="SSF48113">
    <property type="entry name" value="Heme-dependent peroxidases"/>
    <property type="match status" value="1"/>
</dbReference>
<comment type="similarity">
    <text evidence="8">Belongs to the peroxidase family. XPO subfamily.</text>
</comment>
<feature type="signal peptide" evidence="11">
    <location>
        <begin position="1"/>
        <end position="22"/>
    </location>
</feature>
<reference evidence="13" key="3">
    <citation type="submission" date="2025-08" db="UniProtKB">
        <authorList>
            <consortium name="Ensembl"/>
        </authorList>
    </citation>
    <scope>IDENTIFICATION</scope>
</reference>
<evidence type="ECO:0000256" key="10">
    <source>
        <dbReference type="SAM" id="MobiDB-lite"/>
    </source>
</evidence>
<dbReference type="PANTHER" id="PTHR11475">
    <property type="entry name" value="OXIDASE/PEROXIDASE"/>
    <property type="match status" value="1"/>
</dbReference>
<keyword evidence="14" id="KW-1185">Reference proteome</keyword>
<dbReference type="SMART" id="SM00110">
    <property type="entry name" value="C1Q"/>
    <property type="match status" value="1"/>
</dbReference>
<dbReference type="Ensembl" id="ENSELUT00000022847.3">
    <property type="protein sequence ID" value="ENSELUP00000035287.3"/>
    <property type="gene ID" value="ENSELUG00000001173.3"/>
</dbReference>
<protein>
    <recommendedName>
        <fullName evidence="12">C1q domain-containing protein</fullName>
    </recommendedName>
</protein>
<keyword evidence="5" id="KW-0560">Oxidoreductase</keyword>
<evidence type="ECO:0000313" key="13">
    <source>
        <dbReference type="Ensembl" id="ENSELUP00000035287.3"/>
    </source>
</evidence>
<keyword evidence="4 11" id="KW-0732">Signal</keyword>
<feature type="domain" description="C1q" evidence="12">
    <location>
        <begin position="754"/>
        <end position="881"/>
    </location>
</feature>
<dbReference type="GO" id="GO:0006979">
    <property type="term" value="P:response to oxidative stress"/>
    <property type="evidence" value="ECO:0007669"/>
    <property type="project" value="InterPro"/>
</dbReference>
<proteinExistence type="inferred from homology"/>
<evidence type="ECO:0000256" key="2">
    <source>
        <dbReference type="ARBA" id="ARBA00022617"/>
    </source>
</evidence>
<accession>A0A3P9A2P1</accession>
<dbReference type="PROSITE" id="PS50292">
    <property type="entry name" value="PEROXIDASE_3"/>
    <property type="match status" value="1"/>
</dbReference>
<name>A0A3P9A2P1_ESOLU</name>
<dbReference type="Gene3D" id="1.10.640.10">
    <property type="entry name" value="Haem peroxidase domain superfamily, animal type"/>
    <property type="match status" value="1"/>
</dbReference>
<dbReference type="SUPFAM" id="SSF49842">
    <property type="entry name" value="TNF-like"/>
    <property type="match status" value="1"/>
</dbReference>
<evidence type="ECO:0000256" key="4">
    <source>
        <dbReference type="ARBA" id="ARBA00022729"/>
    </source>
</evidence>
<dbReference type="RefSeq" id="XP_010867334.3">
    <property type="nucleotide sequence ID" value="XM_010869032.4"/>
</dbReference>
<sequence>MNHCLGLLALGLYLCLFHHVNGELLKRNFILKAVNDAKIRVDADYEYSRKESLSRVRRNTVGSMDIRRLLTQPARDTRSAVRAAEYMENTIKLILARSTQNHHIHKRSLNATDLISAHDLETIANLTGCAARTHRPSCDNIPTVNRFRTATSVCNNRKEPRRGASNTPFTRWLPPQYEDGVSLAKGWDPNRQINGNYLPLVREVSDHILKPVDNNLESDVLNTNLVTFFGQWTDHDLTLTPTSPSIRSFNNGVNCDVSCDRTEPCFPITIPEDDPRTDKTCITFFRSAPACGSGYTGHIFGAANVREQINALTSFIDSGQVYGSEDAQARDLRDLTSDKGLLRVNTRFTDNGRELLPFSNMDVSMCANHRRITNNSNAEEVPCFVAGDPRSTENIALTSIHTLMLREHNRLARALAQLNPQWTGETIYQEARKIMGAKFQVFTFRDYLVHIVGPDLIKKKLSSYPGYDENVDPTIASVFATAAFRFAHPTIQPFQFRLDENYNESPRYPSPLLHNAFFTPWRIIFEGGLDPVVRGLVGRPNKLNTQDHILHDELREKLFDLSMHLNRDLGSLNMQRGRDHGIPGYNEWRGFCGLSQPKDLTELAVVMNNTVLAQKLLDLYGTPDNIDVWLGGVAEPFVPNGRVGPLLGCLIANQFQKIRQGDRFWWENDGVFTDAQRDSLRKASLARIICDNTGITDVPKNPFYFRPRGVGYTPCENIPAFDLSPWKENRQPGPPGPPGPRGPPGPPGPQGLPGTAAKSAFALHLGNNSPIAGQPLRFHEVIYNGQNHYNPTTGVFTCVEPGVYEFQFHCTINQNVGNVDLLKNGKLVLHGFTTNQNSLITATGDTLLQLKKGDRIWLAANRGGIGLTSDSYFSGHLIFTA</sequence>
<dbReference type="RefSeq" id="XP_010867335.3">
    <property type="nucleotide sequence ID" value="XM_010869033.4"/>
</dbReference>